<dbReference type="CDD" id="cd24067">
    <property type="entry name" value="ASKHA_NBD_ROK_BsFRK-like"/>
    <property type="match status" value="1"/>
</dbReference>
<keyword evidence="10" id="KW-0119">Carbohydrate metabolism</keyword>
<evidence type="ECO:0000256" key="5">
    <source>
        <dbReference type="ARBA" id="ARBA00022741"/>
    </source>
</evidence>
<dbReference type="InterPro" id="IPR000600">
    <property type="entry name" value="ROK"/>
</dbReference>
<dbReference type="PROSITE" id="PS01125">
    <property type="entry name" value="ROK"/>
    <property type="match status" value="1"/>
</dbReference>
<dbReference type="CDD" id="cd00603">
    <property type="entry name" value="IPT_PCSR"/>
    <property type="match status" value="1"/>
</dbReference>
<keyword evidence="9" id="KW-0460">Magnesium</keyword>
<dbReference type="PANTHER" id="PTHR42742:SF3">
    <property type="entry name" value="FRUCTOKINASE"/>
    <property type="match status" value="1"/>
</dbReference>
<evidence type="ECO:0000256" key="12">
    <source>
        <dbReference type="ARBA" id="ARBA00048451"/>
    </source>
</evidence>
<dbReference type="InterPro" id="IPR002909">
    <property type="entry name" value="IPT_dom"/>
</dbReference>
<evidence type="ECO:0000256" key="8">
    <source>
        <dbReference type="ARBA" id="ARBA00022840"/>
    </source>
</evidence>
<dbReference type="AlphaFoldDB" id="F4PL12"/>
<evidence type="ECO:0000256" key="7">
    <source>
        <dbReference type="ARBA" id="ARBA00022833"/>
    </source>
</evidence>
<keyword evidence="6" id="KW-0418">Kinase</keyword>
<dbReference type="SUPFAM" id="SSF81296">
    <property type="entry name" value="E set domains"/>
    <property type="match status" value="1"/>
</dbReference>
<evidence type="ECO:0000256" key="9">
    <source>
        <dbReference type="ARBA" id="ARBA00022842"/>
    </source>
</evidence>
<proteinExistence type="inferred from homology"/>
<evidence type="ECO:0000256" key="2">
    <source>
        <dbReference type="ARBA" id="ARBA00006479"/>
    </source>
</evidence>
<dbReference type="InterPro" id="IPR049874">
    <property type="entry name" value="ROK_cs"/>
</dbReference>
<comment type="similarity">
    <text evidence="2">Belongs to the ROK (NagC/XylR) family.</text>
</comment>
<sequence>MESNYYLAGVEAGGTGITIAIAKGVPSNIIESTYIPTTAPDETKEKVVEWLRQKKFDSLGVASFGPIDLDRNSKTYGYITTTPKPNWENTNILGWFDEFDVPKDFDTDCNGAAISECFHNQHKRGPVSSCVYITVGTGVGIGVVVGEKSVHGLVHPEGGHSFARLLPDDQFPGTCPFHGNCIEGLVSTGAIAKRLGVSPDKLAMIPDDDPVWSIVGHYLAQLCANLILISSPEIIVLGGGVMNRSVLFPIIGTQVLKILNGYIKSPYLTEELIDQYIVLSPFEHRSGIVGALELARRMDINNCKWLFFSIGILLLLCIRNDPNNNTTNNNNNNNYKTKDILDKRDNWGRGFYNSTLQSSIINSVTSIDTSGGTITIYGSNFGNSTHPEDLSVSVFGDYLDGSFCTNISIVNDNVISCQMPSGVGSFSIELLQDNLVFIEFKHTFNAPPLEKIVDVIESIARDNPNGFTLDIITFKKVLKGISVAYLETQDSFDRKGLEKVVRHSQTIGNNVVGGWLNDHDENKKYYYDSVKIFLSTQLDQAIQFGQLNQQLAIFDISNLNLISL</sequence>
<dbReference type="GO" id="GO:0005524">
    <property type="term" value="F:ATP binding"/>
    <property type="evidence" value="ECO:0007669"/>
    <property type="project" value="UniProtKB-KW"/>
</dbReference>
<dbReference type="STRING" id="1054147.F4PL12"/>
<evidence type="ECO:0000256" key="3">
    <source>
        <dbReference type="ARBA" id="ARBA00022679"/>
    </source>
</evidence>
<keyword evidence="4" id="KW-0479">Metal-binding</keyword>
<organism evidence="14 15">
    <name type="scientific">Cavenderia fasciculata</name>
    <name type="common">Slime mold</name>
    <name type="synonym">Dictyostelium fasciculatum</name>
    <dbReference type="NCBI Taxonomy" id="261658"/>
    <lineage>
        <taxon>Eukaryota</taxon>
        <taxon>Amoebozoa</taxon>
        <taxon>Evosea</taxon>
        <taxon>Eumycetozoa</taxon>
        <taxon>Dictyostelia</taxon>
        <taxon>Acytosteliales</taxon>
        <taxon>Cavenderiaceae</taxon>
        <taxon>Cavenderia</taxon>
    </lineage>
</organism>
<dbReference type="InterPro" id="IPR014756">
    <property type="entry name" value="Ig_E-set"/>
</dbReference>
<dbReference type="GeneID" id="14874929"/>
<comment type="cofactor">
    <cofactor evidence="1">
        <name>Mg(2+)</name>
        <dbReference type="ChEBI" id="CHEBI:18420"/>
    </cofactor>
</comment>
<dbReference type="InterPro" id="IPR051804">
    <property type="entry name" value="Carb_Metab_Reg_Kinase/Isom"/>
</dbReference>
<dbReference type="Gene3D" id="3.30.420.40">
    <property type="match status" value="2"/>
</dbReference>
<gene>
    <name evidence="14" type="ORF">DFA_05366</name>
</gene>
<evidence type="ECO:0000259" key="13">
    <source>
        <dbReference type="Pfam" id="PF01833"/>
    </source>
</evidence>
<keyword evidence="3" id="KW-0808">Transferase</keyword>
<dbReference type="Gene3D" id="2.60.40.10">
    <property type="entry name" value="Immunoglobulins"/>
    <property type="match status" value="1"/>
</dbReference>
<dbReference type="GO" id="GO:0046872">
    <property type="term" value="F:metal ion binding"/>
    <property type="evidence" value="ECO:0007669"/>
    <property type="project" value="UniProtKB-KW"/>
</dbReference>
<evidence type="ECO:0000256" key="6">
    <source>
        <dbReference type="ARBA" id="ARBA00022777"/>
    </source>
</evidence>
<evidence type="ECO:0000256" key="1">
    <source>
        <dbReference type="ARBA" id="ARBA00001946"/>
    </source>
</evidence>
<keyword evidence="7" id="KW-0862">Zinc</keyword>
<evidence type="ECO:0000256" key="10">
    <source>
        <dbReference type="ARBA" id="ARBA00023277"/>
    </source>
</evidence>
<name>F4PL12_CACFS</name>
<keyword evidence="15" id="KW-1185">Reference proteome</keyword>
<comment type="catalytic activity">
    <reaction evidence="12">
        <text>D-fructose + ATP = D-fructose 6-phosphate + ADP + H(+)</text>
        <dbReference type="Rhea" id="RHEA:16125"/>
        <dbReference type="ChEBI" id="CHEBI:15378"/>
        <dbReference type="ChEBI" id="CHEBI:30616"/>
        <dbReference type="ChEBI" id="CHEBI:37721"/>
        <dbReference type="ChEBI" id="CHEBI:61527"/>
        <dbReference type="ChEBI" id="CHEBI:456216"/>
        <dbReference type="EC" id="2.7.1.4"/>
    </reaction>
</comment>
<dbReference type="PANTHER" id="PTHR42742">
    <property type="entry name" value="TRANSCRIPTIONAL REPRESSOR MPRA"/>
    <property type="match status" value="1"/>
</dbReference>
<evidence type="ECO:0000313" key="14">
    <source>
        <dbReference type="EMBL" id="EGG23234.1"/>
    </source>
</evidence>
<dbReference type="FunFam" id="3.30.420.40:FF:000136">
    <property type="entry name" value="Putative fructokinase"/>
    <property type="match status" value="1"/>
</dbReference>
<dbReference type="Pfam" id="PF00480">
    <property type="entry name" value="ROK"/>
    <property type="match status" value="1"/>
</dbReference>
<dbReference type="Pfam" id="PF01833">
    <property type="entry name" value="TIG"/>
    <property type="match status" value="1"/>
</dbReference>
<dbReference type="FunFam" id="3.30.420.40:FF:000153">
    <property type="entry name" value="Putative fructokinase"/>
    <property type="match status" value="1"/>
</dbReference>
<evidence type="ECO:0000256" key="4">
    <source>
        <dbReference type="ARBA" id="ARBA00022723"/>
    </source>
</evidence>
<keyword evidence="5" id="KW-0547">Nucleotide-binding</keyword>
<accession>F4PL12</accession>
<dbReference type="EC" id="2.7.1.4" evidence="11"/>
<dbReference type="Proteomes" id="UP000007797">
    <property type="component" value="Unassembled WGS sequence"/>
</dbReference>
<reference evidence="15" key="1">
    <citation type="journal article" date="2011" name="Genome Res.">
        <title>Phylogeny-wide analysis of social amoeba genomes highlights ancient origins for complex intercellular communication.</title>
        <authorList>
            <person name="Heidel A.J."/>
            <person name="Lawal H.M."/>
            <person name="Felder M."/>
            <person name="Schilde C."/>
            <person name="Helps N.R."/>
            <person name="Tunggal B."/>
            <person name="Rivero F."/>
            <person name="John U."/>
            <person name="Schleicher M."/>
            <person name="Eichinger L."/>
            <person name="Platzer M."/>
            <person name="Noegel A.A."/>
            <person name="Schaap P."/>
            <person name="Gloeckner G."/>
        </authorList>
    </citation>
    <scope>NUCLEOTIDE SEQUENCE [LARGE SCALE GENOMIC DNA]</scope>
    <source>
        <strain evidence="15">SH3</strain>
    </source>
</reference>
<feature type="domain" description="IPT/TIG" evidence="13">
    <location>
        <begin position="361"/>
        <end position="434"/>
    </location>
</feature>
<evidence type="ECO:0000256" key="11">
    <source>
        <dbReference type="ARBA" id="ARBA00038887"/>
    </source>
</evidence>
<dbReference type="InterPro" id="IPR043129">
    <property type="entry name" value="ATPase_NBD"/>
</dbReference>
<dbReference type="RefSeq" id="XP_004361085.1">
    <property type="nucleotide sequence ID" value="XM_004361028.1"/>
</dbReference>
<dbReference type="EMBL" id="GL883008">
    <property type="protein sequence ID" value="EGG23234.1"/>
    <property type="molecule type" value="Genomic_DNA"/>
</dbReference>
<evidence type="ECO:0000313" key="15">
    <source>
        <dbReference type="Proteomes" id="UP000007797"/>
    </source>
</evidence>
<protein>
    <recommendedName>
        <fullName evidence="11">fructokinase</fullName>
        <ecNumber evidence="11">2.7.1.4</ecNumber>
    </recommendedName>
</protein>
<dbReference type="GO" id="GO:0008865">
    <property type="term" value="F:fructokinase activity"/>
    <property type="evidence" value="ECO:0007669"/>
    <property type="project" value="UniProtKB-EC"/>
</dbReference>
<dbReference type="KEGG" id="dfa:DFA_05366"/>
<dbReference type="InterPro" id="IPR013783">
    <property type="entry name" value="Ig-like_fold"/>
</dbReference>
<dbReference type="OrthoDB" id="10260668at2759"/>
<keyword evidence="8" id="KW-0067">ATP-binding</keyword>
<dbReference type="SUPFAM" id="SSF53067">
    <property type="entry name" value="Actin-like ATPase domain"/>
    <property type="match status" value="2"/>
</dbReference>